<dbReference type="InterPro" id="IPR023809">
    <property type="entry name" value="Thiopep_bacteriocin_synth_dom"/>
</dbReference>
<proteinExistence type="predicted"/>
<evidence type="ECO:0000313" key="3">
    <source>
        <dbReference type="EMBL" id="CAA90025.1"/>
    </source>
</evidence>
<organism evidence="3">
    <name type="scientific">Staphylococcus epidermidis</name>
    <dbReference type="NCBI Taxonomy" id="1282"/>
    <lineage>
        <taxon>Bacteria</taxon>
        <taxon>Bacillati</taxon>
        <taxon>Bacillota</taxon>
        <taxon>Bacilli</taxon>
        <taxon>Bacillales</taxon>
        <taxon>Staphylococcaceae</taxon>
        <taxon>Staphylococcus</taxon>
    </lineage>
</organism>
<dbReference type="InterPro" id="IPR006827">
    <property type="entry name" value="Lant_deHydtase_N"/>
</dbReference>
<name>Q54123_STAEP</name>
<sequence>MKLFDWYMVREPILNINDLKIIKKNNLNDDEYLNMLITFIFDKGLDVCLCHANIELFSIIKNYQNINLSKKKKKNLSLSLYNYITRMILRSTPFGFMSSINIKALDTTNPIWNNYAKKYNLEIDSRLLYPLINKLNIVVKNELYLKKNSNVYEDTTHFYIPYQMQLEGTNTVPNNISVKKNELSKFIFTKLNNMLYKDLVKLVEDEFDADTIMVETYLDKLIEENFIVTELEDAISHKDRDIFLIKKLEQKGFSNSYYYKALKEIYDIRQIMEKGNIHDDILYRIIEVKKFLKEKFNLDVHNIFKVDTIDTNIEIDLSKSEINNIKKVIDMLLYLPSDYDNSLQEYKNKFLEIYGQDEYVNILKLLNKNTGIQYPINIYNNKAFQYNNEKVYSLLTEWQYKAIRDKTDIILNEERIELLKRVGKKPIDKSFDMVFTVTKDGFNNNIYHLNDNVTSLKATNIYGRFRYLNTKYFEEQLNKFPDSVGVPSDNLNYHHPNPIIDNVKFKSIFFDKQTSFTDIFVFLGEDLNFYLKNLKNGETFIPKISDMHNTQYSPNLIDFLSKVENQFIQEYWNIENYLSDYTFLPRIVYKNIIISPRKWKINFLEKIENYSQFIKIFLAKKDELLIPNRFYIQQADLKIYIDLENERCMEILFKESKKNISIIIVEIEKNLLQNKKVKEAVFSIKSDLHQEINYNYMMKKDHIPNLSKEILYIDDGWISVNLYYNDNNINKFIGEFFLTNIFESENFSDIKYFIRYADEKEHIRLRMKLEFDQVKSALHLFKEMVDLNYIIDYKIVPYYRETYRYGGKEVIEIVEACFEKDSEIVSKFYAYSNISSKEKLYFNILNIFDILSYFSESINDKITFFKDINHKVQNKKIYRKYKDNLLKTLNGSYEENYNSYLSIRRKEYQKLKEALKYEEVNYKKSIILSIVHMFNNRLSGINREHEELVMEFASRTLIDYQNMRKYL</sequence>
<dbReference type="NCBIfam" id="TIGR03891">
    <property type="entry name" value="thiopep_ocin"/>
    <property type="match status" value="1"/>
</dbReference>
<dbReference type="Pfam" id="PF14028">
    <property type="entry name" value="Lant_dehydr_C"/>
    <property type="match status" value="1"/>
</dbReference>
<feature type="domain" description="Lantibiotic dehydratase N-terminal" evidence="1">
    <location>
        <begin position="512"/>
        <end position="652"/>
    </location>
</feature>
<gene>
    <name evidence="3" type="primary">pepB</name>
</gene>
<dbReference type="EMBL" id="Z49865">
    <property type="protein sequence ID" value="CAA90025.1"/>
    <property type="molecule type" value="Genomic_DNA"/>
</dbReference>
<reference evidence="3" key="1">
    <citation type="journal article" date="1995" name="Eur. J. Biochem.">
        <title>Nucleotide sequence of the lantibiotic Pep5 biosynthetic gene cluster and functional analysis of PepP and PepC. Evidence for a role of PepC in thioether formation.</title>
        <authorList>
            <person name="Meyer C."/>
            <person name="Bierbaum G."/>
            <person name="Heidrich C."/>
            <person name="Reis M."/>
            <person name="Suling J."/>
            <person name="Iglesias-Wind M."/>
            <person name="Kempter C."/>
            <person name="Molitor E."/>
            <person name="Sahl H.-G."/>
        </authorList>
    </citation>
    <scope>NUCLEOTIDE SEQUENCE</scope>
    <source>
        <strain evidence="3">5</strain>
    </source>
</reference>
<protein>
    <submittedName>
        <fullName evidence="3">PepB</fullName>
    </submittedName>
</protein>
<dbReference type="PIR" id="S66655">
    <property type="entry name" value="S58360"/>
</dbReference>
<evidence type="ECO:0000259" key="2">
    <source>
        <dbReference type="Pfam" id="PF14028"/>
    </source>
</evidence>
<dbReference type="AlphaFoldDB" id="Q54123"/>
<dbReference type="Pfam" id="PF04738">
    <property type="entry name" value="Lant_dehydr_N"/>
    <property type="match status" value="2"/>
</dbReference>
<accession>Q54123</accession>
<feature type="domain" description="Lantibiotic dehydratase N-terminal" evidence="1">
    <location>
        <begin position="67"/>
        <end position="471"/>
    </location>
</feature>
<feature type="domain" description="Thiopeptide-type bacteriocin biosynthesis" evidence="2">
    <location>
        <begin position="717"/>
        <end position="957"/>
    </location>
</feature>
<evidence type="ECO:0000259" key="1">
    <source>
        <dbReference type="Pfam" id="PF04738"/>
    </source>
</evidence>